<comment type="subcellular location">
    <subcellularLocation>
        <location evidence="1">Membrane</location>
        <topology evidence="1">Multi-pass membrane protein</topology>
    </subcellularLocation>
</comment>
<evidence type="ECO:0000256" key="2">
    <source>
        <dbReference type="ARBA" id="ARBA00022692"/>
    </source>
</evidence>
<evidence type="ECO:0000313" key="8">
    <source>
        <dbReference type="Proteomes" id="UP000094819"/>
    </source>
</evidence>
<evidence type="ECO:0000256" key="1">
    <source>
        <dbReference type="ARBA" id="ARBA00004141"/>
    </source>
</evidence>
<evidence type="ECO:0000256" key="5">
    <source>
        <dbReference type="SAM" id="Phobius"/>
    </source>
</evidence>
<dbReference type="Pfam" id="PF00083">
    <property type="entry name" value="Sugar_tr"/>
    <property type="match status" value="1"/>
</dbReference>
<keyword evidence="8" id="KW-1185">Reference proteome</keyword>
<dbReference type="OrthoDB" id="3042511at2759"/>
<sequence length="251" mass="27057">MIFGNALSLFALARYVAANGLGLGSGGQVNVGVSLGLGLRQGAPSSLRDQCSNKGDSLSELLGKVFGCSDDNRTEPENSLTCPKGWSMPKEEKCSSQHLDINSAPGTLFQAAIGLGNQRKAPIIQKAGPACIIAVITPYMVGTDQGNLGSKVFFIWGSTCVICFIYAYFFVWETKGLTLEQVDRMMEECGSPRHSPGWKPHTTFTAEVLGRDQGIEKVSSQEQHEEAPVHVVWAAARCVHSSYPSSYLLRP</sequence>
<feature type="transmembrane region" description="Helical" evidence="5">
    <location>
        <begin position="153"/>
        <end position="171"/>
    </location>
</feature>
<gene>
    <name evidence="7" type="ORF">L198_07421</name>
</gene>
<proteinExistence type="predicted"/>
<evidence type="ECO:0008006" key="9">
    <source>
        <dbReference type="Google" id="ProtNLM"/>
    </source>
</evidence>
<dbReference type="GeneID" id="30196632"/>
<evidence type="ECO:0000256" key="6">
    <source>
        <dbReference type="SAM" id="SignalP"/>
    </source>
</evidence>
<feature type="signal peptide" evidence="6">
    <location>
        <begin position="1"/>
        <end position="18"/>
    </location>
</feature>
<dbReference type="InterPro" id="IPR036259">
    <property type="entry name" value="MFS_trans_sf"/>
</dbReference>
<reference evidence="7 8" key="1">
    <citation type="submission" date="2016-06" db="EMBL/GenBank/DDBJ databases">
        <title>Evolution of pathogenesis and genome organization in the Tremellales.</title>
        <authorList>
            <person name="Cuomo C."/>
            <person name="Litvintseva A."/>
            <person name="Heitman J."/>
            <person name="Chen Y."/>
            <person name="Sun S."/>
            <person name="Springer D."/>
            <person name="Dromer F."/>
            <person name="Young S."/>
            <person name="Zeng Q."/>
            <person name="Chapman S."/>
            <person name="Gujja S."/>
            <person name="Saif S."/>
            <person name="Birren B."/>
        </authorList>
    </citation>
    <scope>NUCLEOTIDE SEQUENCE [LARGE SCALE GENOMIC DNA]</scope>
    <source>
        <strain evidence="7 8">CBS 7118</strain>
    </source>
</reference>
<dbReference type="GO" id="GO:0016020">
    <property type="term" value="C:membrane"/>
    <property type="evidence" value="ECO:0007669"/>
    <property type="project" value="UniProtKB-SubCell"/>
</dbReference>
<keyword evidence="4 5" id="KW-0472">Membrane</keyword>
<accession>A0A1E3IBA1</accession>
<dbReference type="AlphaFoldDB" id="A0A1E3IBA1"/>
<dbReference type="InterPro" id="IPR005828">
    <property type="entry name" value="MFS_sugar_transport-like"/>
</dbReference>
<keyword evidence="3 5" id="KW-1133">Transmembrane helix</keyword>
<feature type="chain" id="PRO_5009129662" description="Major facilitator superfamily (MFS) profile domain-containing protein" evidence="6">
    <location>
        <begin position="19"/>
        <end position="251"/>
    </location>
</feature>
<dbReference type="PANTHER" id="PTHR48022">
    <property type="entry name" value="PLASTIDIC GLUCOSE TRANSPORTER 4"/>
    <property type="match status" value="1"/>
</dbReference>
<dbReference type="InterPro" id="IPR050360">
    <property type="entry name" value="MFS_Sugar_Transporters"/>
</dbReference>
<evidence type="ECO:0000256" key="3">
    <source>
        <dbReference type="ARBA" id="ARBA00022989"/>
    </source>
</evidence>
<organism evidence="7 8">
    <name type="scientific">Cryptococcus wingfieldii CBS 7118</name>
    <dbReference type="NCBI Taxonomy" id="1295528"/>
    <lineage>
        <taxon>Eukaryota</taxon>
        <taxon>Fungi</taxon>
        <taxon>Dikarya</taxon>
        <taxon>Basidiomycota</taxon>
        <taxon>Agaricomycotina</taxon>
        <taxon>Tremellomycetes</taxon>
        <taxon>Tremellales</taxon>
        <taxon>Cryptococcaceae</taxon>
        <taxon>Cryptococcus</taxon>
    </lineage>
</organism>
<dbReference type="EMBL" id="AWGH01000034">
    <property type="protein sequence ID" value="ODN85857.1"/>
    <property type="molecule type" value="Genomic_DNA"/>
</dbReference>
<dbReference type="GO" id="GO:0005351">
    <property type="term" value="F:carbohydrate:proton symporter activity"/>
    <property type="evidence" value="ECO:0007669"/>
    <property type="project" value="TreeGrafter"/>
</dbReference>
<dbReference type="RefSeq" id="XP_019028562.1">
    <property type="nucleotide sequence ID" value="XM_019179421.1"/>
</dbReference>
<dbReference type="PANTHER" id="PTHR48022:SF6">
    <property type="entry name" value="MSTA PROTEIN-RELATED"/>
    <property type="match status" value="1"/>
</dbReference>
<dbReference type="Gene3D" id="1.20.1250.20">
    <property type="entry name" value="MFS general substrate transporter like domains"/>
    <property type="match status" value="1"/>
</dbReference>
<protein>
    <recommendedName>
        <fullName evidence="9">Major facilitator superfamily (MFS) profile domain-containing protein</fullName>
    </recommendedName>
</protein>
<evidence type="ECO:0000256" key="4">
    <source>
        <dbReference type="ARBA" id="ARBA00023136"/>
    </source>
</evidence>
<comment type="caution">
    <text evidence="7">The sequence shown here is derived from an EMBL/GenBank/DDBJ whole genome shotgun (WGS) entry which is preliminary data.</text>
</comment>
<keyword evidence="6" id="KW-0732">Signal</keyword>
<keyword evidence="2 5" id="KW-0812">Transmembrane</keyword>
<name>A0A1E3IBA1_9TREE</name>
<dbReference type="Proteomes" id="UP000094819">
    <property type="component" value="Unassembled WGS sequence"/>
</dbReference>
<evidence type="ECO:0000313" key="7">
    <source>
        <dbReference type="EMBL" id="ODN85857.1"/>
    </source>
</evidence>